<name>A0A1F8F808_9BACT</name>
<accession>A0A1F8F808</accession>
<dbReference type="AlphaFoldDB" id="A0A1F8F808"/>
<dbReference type="Proteomes" id="UP000177167">
    <property type="component" value="Unassembled WGS sequence"/>
</dbReference>
<evidence type="ECO:0000313" key="2">
    <source>
        <dbReference type="Proteomes" id="UP000177167"/>
    </source>
</evidence>
<sequence>MKFVEIYKLQNSGDQKVIVTCKLRDPVVICDGDPIFIKNLEKDGIRDYSNKDLGASKLFPKDGVKFLENLKFAFKSGYLVATDIQESDLNI</sequence>
<gene>
    <name evidence="1" type="ORF">A3J46_06745</name>
</gene>
<organism evidence="1 2">
    <name type="scientific">Candidatus Yanofskybacteria bacterium RIFCSPHIGHO2_02_FULL_41_11</name>
    <dbReference type="NCBI Taxonomy" id="1802675"/>
    <lineage>
        <taxon>Bacteria</taxon>
        <taxon>Candidatus Yanofskyibacteriota</taxon>
    </lineage>
</organism>
<dbReference type="EMBL" id="MGJP01000063">
    <property type="protein sequence ID" value="OGN08399.1"/>
    <property type="molecule type" value="Genomic_DNA"/>
</dbReference>
<evidence type="ECO:0000313" key="1">
    <source>
        <dbReference type="EMBL" id="OGN08399.1"/>
    </source>
</evidence>
<proteinExistence type="predicted"/>
<protein>
    <submittedName>
        <fullName evidence="1">Uncharacterized protein</fullName>
    </submittedName>
</protein>
<comment type="caution">
    <text evidence="1">The sequence shown here is derived from an EMBL/GenBank/DDBJ whole genome shotgun (WGS) entry which is preliminary data.</text>
</comment>
<reference evidence="1 2" key="1">
    <citation type="journal article" date="2016" name="Nat. Commun.">
        <title>Thousands of microbial genomes shed light on interconnected biogeochemical processes in an aquifer system.</title>
        <authorList>
            <person name="Anantharaman K."/>
            <person name="Brown C.T."/>
            <person name="Hug L.A."/>
            <person name="Sharon I."/>
            <person name="Castelle C.J."/>
            <person name="Probst A.J."/>
            <person name="Thomas B.C."/>
            <person name="Singh A."/>
            <person name="Wilkins M.J."/>
            <person name="Karaoz U."/>
            <person name="Brodie E.L."/>
            <person name="Williams K.H."/>
            <person name="Hubbard S.S."/>
            <person name="Banfield J.F."/>
        </authorList>
    </citation>
    <scope>NUCLEOTIDE SEQUENCE [LARGE SCALE GENOMIC DNA]</scope>
</reference>